<feature type="domain" description="ChrR-like cupin" evidence="1">
    <location>
        <begin position="10"/>
        <end position="100"/>
    </location>
</feature>
<comment type="caution">
    <text evidence="2">The sequence shown here is derived from an EMBL/GenBank/DDBJ whole genome shotgun (WGS) entry which is preliminary data.</text>
</comment>
<dbReference type="PROSITE" id="PS51257">
    <property type="entry name" value="PROKAR_LIPOPROTEIN"/>
    <property type="match status" value="1"/>
</dbReference>
<evidence type="ECO:0000259" key="1">
    <source>
        <dbReference type="Pfam" id="PF12973"/>
    </source>
</evidence>
<organism evidence="2 3">
    <name type="scientific">Waterburya agarophytonicola KI4</name>
    <dbReference type="NCBI Taxonomy" id="2874699"/>
    <lineage>
        <taxon>Bacteria</taxon>
        <taxon>Bacillati</taxon>
        <taxon>Cyanobacteriota</taxon>
        <taxon>Cyanophyceae</taxon>
        <taxon>Pleurocapsales</taxon>
        <taxon>Hyellaceae</taxon>
        <taxon>Waterburya</taxon>
        <taxon>Waterburya agarophytonicola</taxon>
    </lineage>
</organism>
<evidence type="ECO:0000313" key="2">
    <source>
        <dbReference type="EMBL" id="MCC0177865.1"/>
    </source>
</evidence>
<proteinExistence type="predicted"/>
<dbReference type="InterPro" id="IPR025979">
    <property type="entry name" value="ChrR-like_cupin_dom"/>
</dbReference>
<dbReference type="AlphaFoldDB" id="A0A964FFJ7"/>
<dbReference type="EMBL" id="JADWDC010000030">
    <property type="protein sequence ID" value="MCC0177865.1"/>
    <property type="molecule type" value="Genomic_DNA"/>
</dbReference>
<sequence>MNKVISVNWKERSMQGIFPGISACELWQGKTGSKAAIVEIKPGGKWQGFDIHETSSEEIFVVEGIFNDGEKDYPAGTFIHNPIGSKHIPQSSTGCLLFVFYPV</sequence>
<keyword evidence="3" id="KW-1185">Reference proteome</keyword>
<dbReference type="Proteomes" id="UP000729733">
    <property type="component" value="Unassembled WGS sequence"/>
</dbReference>
<accession>A0A964FFJ7</accession>
<dbReference type="Gene3D" id="2.60.120.10">
    <property type="entry name" value="Jelly Rolls"/>
    <property type="match status" value="1"/>
</dbReference>
<dbReference type="InterPro" id="IPR014710">
    <property type="entry name" value="RmlC-like_jellyroll"/>
</dbReference>
<protein>
    <submittedName>
        <fullName evidence="2">Cupin domain-containing protein</fullName>
    </submittedName>
</protein>
<gene>
    <name evidence="2" type="ORF">I4641_12845</name>
</gene>
<dbReference type="SUPFAM" id="SSF51182">
    <property type="entry name" value="RmlC-like cupins"/>
    <property type="match status" value="1"/>
</dbReference>
<dbReference type="InterPro" id="IPR011051">
    <property type="entry name" value="RmlC_Cupin_sf"/>
</dbReference>
<evidence type="ECO:0000313" key="3">
    <source>
        <dbReference type="Proteomes" id="UP000729733"/>
    </source>
</evidence>
<reference evidence="2" key="1">
    <citation type="journal article" date="2021" name="Antonie Van Leeuwenhoek">
        <title>Draft genome and description of Waterburya agarophytonicola gen. nov. sp. nov. (Pleurocapsales, Cyanobacteria): a seaweed symbiont.</title>
        <authorList>
            <person name="Bonthond G."/>
            <person name="Shalygin S."/>
            <person name="Bayer T."/>
            <person name="Weinberger F."/>
        </authorList>
    </citation>
    <scope>NUCLEOTIDE SEQUENCE</scope>
    <source>
        <strain evidence="2">KI4</strain>
    </source>
</reference>
<dbReference type="Pfam" id="PF12973">
    <property type="entry name" value="Cupin_7"/>
    <property type="match status" value="1"/>
</dbReference>
<name>A0A964FFJ7_9CYAN</name>